<sequence length="180" mass="21086">MKAIFKSIDSGISANLYVEGFRTEIWYFLPEYKFYDSNREMHTEQYHFAQNIKALINMGAINVDSWDSWNVNTTCAFKVSHLKILTDDEMFNSTNIILSCTGHQDYSDYNIQNLIIQQYTGITENVKWRHRIIGNTLSNTMAVKFFRYGFQLGFYTDDNITQSEVVVSTDYIWNSQESIK</sequence>
<accession>A0A1N6KBI6</accession>
<keyword evidence="2" id="KW-1185">Reference proteome</keyword>
<proteinExistence type="predicted"/>
<dbReference type="AlphaFoldDB" id="A0A1N6KBI6"/>
<evidence type="ECO:0000313" key="1">
    <source>
        <dbReference type="EMBL" id="SIO53959.1"/>
    </source>
</evidence>
<dbReference type="RefSeq" id="WP_074242736.1">
    <property type="nucleotide sequence ID" value="NZ_FSRA01000002.1"/>
</dbReference>
<dbReference type="EMBL" id="FSRA01000002">
    <property type="protein sequence ID" value="SIO53959.1"/>
    <property type="molecule type" value="Genomic_DNA"/>
</dbReference>
<protein>
    <submittedName>
        <fullName evidence="1">Uncharacterized protein</fullName>
    </submittedName>
</protein>
<reference evidence="1 2" key="1">
    <citation type="submission" date="2016-11" db="EMBL/GenBank/DDBJ databases">
        <authorList>
            <person name="Jaros S."/>
            <person name="Januszkiewicz K."/>
            <person name="Wedrychowicz H."/>
        </authorList>
    </citation>
    <scope>NUCLEOTIDE SEQUENCE [LARGE SCALE GENOMIC DNA]</scope>
    <source>
        <strain evidence="1 2">DSM 24787</strain>
    </source>
</reference>
<organism evidence="1 2">
    <name type="scientific">Chitinophaga niabensis</name>
    <dbReference type="NCBI Taxonomy" id="536979"/>
    <lineage>
        <taxon>Bacteria</taxon>
        <taxon>Pseudomonadati</taxon>
        <taxon>Bacteroidota</taxon>
        <taxon>Chitinophagia</taxon>
        <taxon>Chitinophagales</taxon>
        <taxon>Chitinophagaceae</taxon>
        <taxon>Chitinophaga</taxon>
    </lineage>
</organism>
<dbReference type="Proteomes" id="UP000185003">
    <property type="component" value="Unassembled WGS sequence"/>
</dbReference>
<evidence type="ECO:0000313" key="2">
    <source>
        <dbReference type="Proteomes" id="UP000185003"/>
    </source>
</evidence>
<gene>
    <name evidence="1" type="ORF">SAMN04488055_5512</name>
</gene>
<dbReference type="STRING" id="536979.SAMN04488055_5512"/>
<name>A0A1N6KBI6_9BACT</name>